<keyword evidence="6" id="KW-0378">Hydrolase</keyword>
<dbReference type="AlphaFoldDB" id="A0A1G2D1Z5"/>
<dbReference type="STRING" id="1798661.A3D65_00810"/>
<comment type="caution">
    <text evidence="13">The sequence shown here is derived from an EMBL/GenBank/DDBJ whole genome shotgun (WGS) entry which is preliminary data.</text>
</comment>
<proteinExistence type="inferred from homology"/>
<evidence type="ECO:0000259" key="12">
    <source>
        <dbReference type="Pfam" id="PF02163"/>
    </source>
</evidence>
<reference evidence="13 14" key="1">
    <citation type="journal article" date="2016" name="Nat. Commun.">
        <title>Thousands of microbial genomes shed light on interconnected biogeochemical processes in an aquifer system.</title>
        <authorList>
            <person name="Anantharaman K."/>
            <person name="Brown C.T."/>
            <person name="Hug L.A."/>
            <person name="Sharon I."/>
            <person name="Castelle C.J."/>
            <person name="Probst A.J."/>
            <person name="Thomas B.C."/>
            <person name="Singh A."/>
            <person name="Wilkins M.J."/>
            <person name="Karaoz U."/>
            <person name="Brodie E.L."/>
            <person name="Williams K.H."/>
            <person name="Hubbard S.S."/>
            <person name="Banfield J.F."/>
        </authorList>
    </citation>
    <scope>NUCLEOTIDE SEQUENCE [LARGE SCALE GENOMIC DNA]</scope>
</reference>
<dbReference type="GO" id="GO:0004222">
    <property type="term" value="F:metalloendopeptidase activity"/>
    <property type="evidence" value="ECO:0007669"/>
    <property type="project" value="InterPro"/>
</dbReference>
<keyword evidence="7" id="KW-0862">Zinc</keyword>
<dbReference type="Proteomes" id="UP000177996">
    <property type="component" value="Unassembled WGS sequence"/>
</dbReference>
<dbReference type="PANTHER" id="PTHR42837:SF2">
    <property type="entry name" value="MEMBRANE METALLOPROTEASE ARASP2, CHLOROPLASTIC-RELATED"/>
    <property type="match status" value="1"/>
</dbReference>
<dbReference type="GO" id="GO:0006508">
    <property type="term" value="P:proteolysis"/>
    <property type="evidence" value="ECO:0007669"/>
    <property type="project" value="UniProtKB-KW"/>
</dbReference>
<keyword evidence="8 11" id="KW-1133">Transmembrane helix</keyword>
<evidence type="ECO:0000313" key="13">
    <source>
        <dbReference type="EMBL" id="OGZ07684.1"/>
    </source>
</evidence>
<feature type="transmembrane region" description="Helical" evidence="11">
    <location>
        <begin position="89"/>
        <end position="110"/>
    </location>
</feature>
<dbReference type="PANTHER" id="PTHR42837">
    <property type="entry name" value="REGULATOR OF SIGMA-E PROTEASE RSEP"/>
    <property type="match status" value="1"/>
</dbReference>
<name>A0A1G2D1Z5_9BACT</name>
<keyword evidence="5 11" id="KW-0812">Transmembrane</keyword>
<keyword evidence="9" id="KW-0482">Metalloprotease</keyword>
<organism evidence="13 14">
    <name type="scientific">Candidatus Lloydbacteria bacterium RIFCSPHIGHO2_02_FULL_50_13</name>
    <dbReference type="NCBI Taxonomy" id="1798661"/>
    <lineage>
        <taxon>Bacteria</taxon>
        <taxon>Candidatus Lloydiibacteriota</taxon>
    </lineage>
</organism>
<dbReference type="InterPro" id="IPR004387">
    <property type="entry name" value="Pept_M50_Zn"/>
</dbReference>
<evidence type="ECO:0000256" key="2">
    <source>
        <dbReference type="ARBA" id="ARBA00004141"/>
    </source>
</evidence>
<evidence type="ECO:0000256" key="5">
    <source>
        <dbReference type="ARBA" id="ARBA00022692"/>
    </source>
</evidence>
<evidence type="ECO:0000256" key="7">
    <source>
        <dbReference type="ARBA" id="ARBA00022833"/>
    </source>
</evidence>
<feature type="transmembrane region" description="Helical" evidence="11">
    <location>
        <begin position="333"/>
        <end position="355"/>
    </location>
</feature>
<evidence type="ECO:0000313" key="14">
    <source>
        <dbReference type="Proteomes" id="UP000177996"/>
    </source>
</evidence>
<dbReference type="GO" id="GO:0016020">
    <property type="term" value="C:membrane"/>
    <property type="evidence" value="ECO:0007669"/>
    <property type="project" value="UniProtKB-SubCell"/>
</dbReference>
<evidence type="ECO:0000256" key="4">
    <source>
        <dbReference type="ARBA" id="ARBA00022670"/>
    </source>
</evidence>
<accession>A0A1G2D1Z5</accession>
<evidence type="ECO:0000256" key="11">
    <source>
        <dbReference type="SAM" id="Phobius"/>
    </source>
</evidence>
<dbReference type="InterPro" id="IPR008915">
    <property type="entry name" value="Peptidase_M50"/>
</dbReference>
<evidence type="ECO:0000256" key="6">
    <source>
        <dbReference type="ARBA" id="ARBA00022801"/>
    </source>
</evidence>
<evidence type="ECO:0000256" key="10">
    <source>
        <dbReference type="ARBA" id="ARBA00023136"/>
    </source>
</evidence>
<protein>
    <recommendedName>
        <fullName evidence="12">Peptidase M50 domain-containing protein</fullName>
    </recommendedName>
</protein>
<evidence type="ECO:0000256" key="1">
    <source>
        <dbReference type="ARBA" id="ARBA00001947"/>
    </source>
</evidence>
<comment type="subcellular location">
    <subcellularLocation>
        <location evidence="2">Membrane</location>
        <topology evidence="2">Multi-pass membrane protein</topology>
    </subcellularLocation>
</comment>
<dbReference type="CDD" id="cd06163">
    <property type="entry name" value="S2P-M50_PDZ_RseP-like"/>
    <property type="match status" value="1"/>
</dbReference>
<keyword evidence="4" id="KW-0645">Protease</keyword>
<dbReference type="EMBL" id="MHLL01000054">
    <property type="protein sequence ID" value="OGZ07684.1"/>
    <property type="molecule type" value="Genomic_DNA"/>
</dbReference>
<feature type="transmembrane region" description="Helical" evidence="11">
    <location>
        <begin position="6"/>
        <end position="25"/>
    </location>
</feature>
<sequence length="363" mass="38920">MSIFIFIIVLLLLVLVHEFGHFIVAKKAGIRVDEFAFGFPPKIWSRKYGETTYALNALPLGGYVKIYGENPNEVKGEDGKRSFIAQPRFVQGLVIVVGIFFNLLFAWFLFSAAFMVGVPAPAEGIGDGYPVKNLELMITGTGDGSPAALAGLAAGDVLKKLSDGGGVQAVSNADEVIAFISPREGQTITLTYERRGEDLSVNIIPVSGIVPDAAAVGIYMDMIGTLQLPPHIALWEGLEKTYQFTVMIAVGIADFLRDALLGQSDFDEVAGPVGIVREVGNAAGLGFANLLLFTALISINLAVINIIPFPALDGGRLLFILIEGAMRRPIRPVIANVFNAVGFALLMLLMVAVTYSDITKLMQ</sequence>
<comment type="similarity">
    <text evidence="3">Belongs to the peptidase M50B family.</text>
</comment>
<gene>
    <name evidence="13" type="ORF">A3D65_00810</name>
</gene>
<keyword evidence="10 11" id="KW-0472">Membrane</keyword>
<dbReference type="Pfam" id="PF02163">
    <property type="entry name" value="Peptidase_M50"/>
    <property type="match status" value="1"/>
</dbReference>
<evidence type="ECO:0000256" key="8">
    <source>
        <dbReference type="ARBA" id="ARBA00022989"/>
    </source>
</evidence>
<feature type="transmembrane region" description="Helical" evidence="11">
    <location>
        <begin position="290"/>
        <end position="312"/>
    </location>
</feature>
<feature type="domain" description="Peptidase M50" evidence="12">
    <location>
        <begin position="6"/>
        <end position="349"/>
    </location>
</feature>
<evidence type="ECO:0000256" key="9">
    <source>
        <dbReference type="ARBA" id="ARBA00023049"/>
    </source>
</evidence>
<dbReference type="SUPFAM" id="SSF50156">
    <property type="entry name" value="PDZ domain-like"/>
    <property type="match status" value="1"/>
</dbReference>
<dbReference type="Gene3D" id="2.30.42.10">
    <property type="match status" value="1"/>
</dbReference>
<evidence type="ECO:0000256" key="3">
    <source>
        <dbReference type="ARBA" id="ARBA00007931"/>
    </source>
</evidence>
<dbReference type="InterPro" id="IPR036034">
    <property type="entry name" value="PDZ_sf"/>
</dbReference>
<comment type="cofactor">
    <cofactor evidence="1">
        <name>Zn(2+)</name>
        <dbReference type="ChEBI" id="CHEBI:29105"/>
    </cofactor>
</comment>